<sequence>MTLVSKGGSPVPTRFTDVLDTNYVPLKEEIDEIHAMLCNPEEEIRRIDEEISRLQAQRDILQQFVSRHRNLVSPFRRLPGELWAEVFVHCLPDNYLPVRSTAEAPLALTAICQRWREVVLNTPRLWTSLHLYLPNPSRSSPSDDFVSWLNLRKEGFELWLRRSGSLPLHLSLAAESGYDHSDFTKIMVKYSRRWKSIALSHLPASALAPFNALSKEDLPLLEDFEEDAIMEREARLNPSQYPPPFIHAVGASPSLRRLRITALVDSAPLNLPVHWARLHLLELRLPVSAAPSIESVPFMHLLVESCPLLSECVLSIQENVIIPTHSTVQSKHWNRLRRLNLELTGWWSEEFESGVNDIFESFTAPALTHLSFSLTVFYPLGIDGNIERYYPTDKHLPFRNFIARSQCVLESLKLSMPLGDGFCGTLDNLTSLTTLSLSSPTWNENLHPRDSSFLSHLGAVIEALMPSEGSVRYPNVERLTFRFCTPQHALALVALIESRARAARLGCFAADFGIVLPRNAKILTSALDLVKSKDLGVKIDWRFHVIPTGMHHYDNPYRLGVVHESGFF</sequence>
<gene>
    <name evidence="1" type="ORF">AAF712_013489</name>
</gene>
<evidence type="ECO:0000313" key="1">
    <source>
        <dbReference type="EMBL" id="KAL0059763.1"/>
    </source>
</evidence>
<dbReference type="EMBL" id="JBBXMP010000208">
    <property type="protein sequence ID" value="KAL0059763.1"/>
    <property type="molecule type" value="Genomic_DNA"/>
</dbReference>
<accession>A0ABR2ZG68</accession>
<keyword evidence="2" id="KW-1185">Reference proteome</keyword>
<evidence type="ECO:0008006" key="3">
    <source>
        <dbReference type="Google" id="ProtNLM"/>
    </source>
</evidence>
<organism evidence="1 2">
    <name type="scientific">Marasmius tenuissimus</name>
    <dbReference type="NCBI Taxonomy" id="585030"/>
    <lineage>
        <taxon>Eukaryota</taxon>
        <taxon>Fungi</taxon>
        <taxon>Dikarya</taxon>
        <taxon>Basidiomycota</taxon>
        <taxon>Agaricomycotina</taxon>
        <taxon>Agaricomycetes</taxon>
        <taxon>Agaricomycetidae</taxon>
        <taxon>Agaricales</taxon>
        <taxon>Marasmiineae</taxon>
        <taxon>Marasmiaceae</taxon>
        <taxon>Marasmius</taxon>
    </lineage>
</organism>
<reference evidence="1 2" key="1">
    <citation type="submission" date="2024-05" db="EMBL/GenBank/DDBJ databases">
        <title>A draft genome resource for the thread blight pathogen Marasmius tenuissimus strain MS-2.</title>
        <authorList>
            <person name="Yulfo-Soto G.E."/>
            <person name="Baruah I.K."/>
            <person name="Amoako-Attah I."/>
            <person name="Bukari Y."/>
            <person name="Meinhardt L.W."/>
            <person name="Bailey B.A."/>
            <person name="Cohen S.P."/>
        </authorList>
    </citation>
    <scope>NUCLEOTIDE SEQUENCE [LARGE SCALE GENOMIC DNA]</scope>
    <source>
        <strain evidence="1 2">MS-2</strain>
    </source>
</reference>
<comment type="caution">
    <text evidence="1">The sequence shown here is derived from an EMBL/GenBank/DDBJ whole genome shotgun (WGS) entry which is preliminary data.</text>
</comment>
<dbReference type="Proteomes" id="UP001437256">
    <property type="component" value="Unassembled WGS sequence"/>
</dbReference>
<proteinExistence type="predicted"/>
<evidence type="ECO:0000313" key="2">
    <source>
        <dbReference type="Proteomes" id="UP001437256"/>
    </source>
</evidence>
<name>A0ABR2ZG68_9AGAR</name>
<protein>
    <recommendedName>
        <fullName evidence="3">F-box domain-containing protein</fullName>
    </recommendedName>
</protein>